<evidence type="ECO:0000313" key="1">
    <source>
        <dbReference type="EMBL" id="KNC73550.1"/>
    </source>
</evidence>
<evidence type="ECO:0000313" key="2">
    <source>
        <dbReference type="Proteomes" id="UP000054560"/>
    </source>
</evidence>
<dbReference type="RefSeq" id="XP_014147452.1">
    <property type="nucleotide sequence ID" value="XM_014291977.1"/>
</dbReference>
<protein>
    <submittedName>
        <fullName evidence="1">Uncharacterized protein</fullName>
    </submittedName>
</protein>
<dbReference type="EMBL" id="KQ245471">
    <property type="protein sequence ID" value="KNC73550.1"/>
    <property type="molecule type" value="Genomic_DNA"/>
</dbReference>
<sequence length="98" mass="11890">MPLRKEFGVAEQETYFFLDMINNHIIQPFLTVSSFKGQRKRYPRAMPFTDPEDICQRYAEDRSRWLQEDWYSELINSIPIQQQADYIYIDDDEDDNEN</sequence>
<name>A0A0L0FA08_9EUKA</name>
<proteinExistence type="predicted"/>
<organism evidence="1 2">
    <name type="scientific">Sphaeroforma arctica JP610</name>
    <dbReference type="NCBI Taxonomy" id="667725"/>
    <lineage>
        <taxon>Eukaryota</taxon>
        <taxon>Ichthyosporea</taxon>
        <taxon>Ichthyophonida</taxon>
        <taxon>Sphaeroforma</taxon>
    </lineage>
</organism>
<dbReference type="GeneID" id="25914395"/>
<dbReference type="Proteomes" id="UP000054560">
    <property type="component" value="Unassembled WGS sequence"/>
</dbReference>
<accession>A0A0L0FA08</accession>
<reference evidence="1 2" key="1">
    <citation type="submission" date="2011-02" db="EMBL/GenBank/DDBJ databases">
        <title>The Genome Sequence of Sphaeroforma arctica JP610.</title>
        <authorList>
            <consortium name="The Broad Institute Genome Sequencing Platform"/>
            <person name="Russ C."/>
            <person name="Cuomo C."/>
            <person name="Young S.K."/>
            <person name="Zeng Q."/>
            <person name="Gargeya S."/>
            <person name="Alvarado L."/>
            <person name="Berlin A."/>
            <person name="Chapman S.B."/>
            <person name="Chen Z."/>
            <person name="Freedman E."/>
            <person name="Gellesch M."/>
            <person name="Goldberg J."/>
            <person name="Griggs A."/>
            <person name="Gujja S."/>
            <person name="Heilman E."/>
            <person name="Heiman D."/>
            <person name="Howarth C."/>
            <person name="Mehta T."/>
            <person name="Neiman D."/>
            <person name="Pearson M."/>
            <person name="Roberts A."/>
            <person name="Saif S."/>
            <person name="Shea T."/>
            <person name="Shenoy N."/>
            <person name="Sisk P."/>
            <person name="Stolte C."/>
            <person name="Sykes S."/>
            <person name="White J."/>
            <person name="Yandava C."/>
            <person name="Burger G."/>
            <person name="Gray M.W."/>
            <person name="Holland P.W.H."/>
            <person name="King N."/>
            <person name="Lang F.B.F."/>
            <person name="Roger A.J."/>
            <person name="Ruiz-Trillo I."/>
            <person name="Haas B."/>
            <person name="Nusbaum C."/>
            <person name="Birren B."/>
        </authorList>
    </citation>
    <scope>NUCLEOTIDE SEQUENCE [LARGE SCALE GENOMIC DNA]</scope>
    <source>
        <strain evidence="1 2">JP610</strain>
    </source>
</reference>
<dbReference type="AlphaFoldDB" id="A0A0L0FA08"/>
<keyword evidence="2" id="KW-1185">Reference proteome</keyword>
<gene>
    <name evidence="1" type="ORF">SARC_13891</name>
</gene>